<sequence>MKPAMIKPLAVCLLMSACGGSKGVGALRIEPLPATVTSSCTDPRAFLRAGDWEIIAGRLGDELISCNGKRGLAVEAYDGVRHALN</sequence>
<organism evidence="1 2">
    <name type="scientific">Shimia sagamensis</name>
    <dbReference type="NCBI Taxonomy" id="1566352"/>
    <lineage>
        <taxon>Bacteria</taxon>
        <taxon>Pseudomonadati</taxon>
        <taxon>Pseudomonadota</taxon>
        <taxon>Alphaproteobacteria</taxon>
        <taxon>Rhodobacterales</taxon>
        <taxon>Roseobacteraceae</taxon>
    </lineage>
</organism>
<comment type="caution">
    <text evidence="1">The sequence shown here is derived from an EMBL/GenBank/DDBJ whole genome shotgun (WGS) entry which is preliminary data.</text>
</comment>
<reference evidence="1 2" key="1">
    <citation type="submission" date="2017-05" db="EMBL/GenBank/DDBJ databases">
        <authorList>
            <person name="Varghese N."/>
            <person name="Submissions S."/>
        </authorList>
    </citation>
    <scope>NUCLEOTIDE SEQUENCE [LARGE SCALE GENOMIC DNA]</scope>
    <source>
        <strain evidence="1 2">DSM 29734</strain>
    </source>
</reference>
<dbReference type="EMBL" id="FXTY01000008">
    <property type="protein sequence ID" value="SMP31492.1"/>
    <property type="molecule type" value="Genomic_DNA"/>
</dbReference>
<evidence type="ECO:0000313" key="1">
    <source>
        <dbReference type="EMBL" id="SMP31492.1"/>
    </source>
</evidence>
<protein>
    <submittedName>
        <fullName evidence="1">Uncharacterized protein</fullName>
    </submittedName>
</protein>
<dbReference type="PROSITE" id="PS51257">
    <property type="entry name" value="PROKAR_LIPOPROTEIN"/>
    <property type="match status" value="1"/>
</dbReference>
<accession>A0ABY1PCK7</accession>
<name>A0ABY1PCK7_9RHOB</name>
<keyword evidence="2" id="KW-1185">Reference proteome</keyword>
<gene>
    <name evidence="1" type="ORF">SAMN06265373_1081</name>
</gene>
<proteinExistence type="predicted"/>
<evidence type="ECO:0000313" key="2">
    <source>
        <dbReference type="Proteomes" id="UP001157961"/>
    </source>
</evidence>
<dbReference type="Proteomes" id="UP001157961">
    <property type="component" value="Unassembled WGS sequence"/>
</dbReference>